<comment type="caution">
    <text evidence="2">The sequence shown here is derived from an EMBL/GenBank/DDBJ whole genome shotgun (WGS) entry which is preliminary data.</text>
</comment>
<sequence>MVQYKNKTLFNLFSLLMPMILGIDIGGANTKVASCDGRIVELHYIPLWKNTTLPGVLLDISERLEPEKAGVVITGELSDCFTDKETGLSYIIDASNNAFRDAWYLDINGVFTKQKKRDLAAANWMASSMIAGEDFGNSIFVDIGSTTADIIPIKNGKPLAGKTDFERLKNGELVYTGTLRTNIAAILDKIKLSGGVSRISSELFAITADAYLVLGIISREDYTCDTPDGAGKEIIDARRRLARVVCADLAQIEEEDTLVLIAQQVMEKQVKDIAASIQDVASRHDLDHIVACGIGEFMAKKAADELGFEIALISEKYGGEISKVFPAYAVARLLGESCNS</sequence>
<dbReference type="InterPro" id="IPR002821">
    <property type="entry name" value="Hydantoinase_A"/>
</dbReference>
<name>A0A062V674_9EURY</name>
<accession>A0A062V674</accession>
<evidence type="ECO:0000313" key="3">
    <source>
        <dbReference type="Proteomes" id="UP000027153"/>
    </source>
</evidence>
<dbReference type="SUPFAM" id="SSF53067">
    <property type="entry name" value="Actin-like ATPase domain"/>
    <property type="match status" value="1"/>
</dbReference>
<evidence type="ECO:0000313" key="2">
    <source>
        <dbReference type="EMBL" id="KCZ72078.1"/>
    </source>
</evidence>
<dbReference type="GO" id="GO:0016787">
    <property type="term" value="F:hydrolase activity"/>
    <property type="evidence" value="ECO:0007669"/>
    <property type="project" value="InterPro"/>
</dbReference>
<dbReference type="Gene3D" id="3.30.420.40">
    <property type="match status" value="1"/>
</dbReference>
<gene>
    <name evidence="2" type="ORF">ANME2D_01480</name>
</gene>
<organism evidence="2 3">
    <name type="scientific">Candidatus Methanoperedens nitratireducens</name>
    <dbReference type="NCBI Taxonomy" id="1392998"/>
    <lineage>
        <taxon>Archaea</taxon>
        <taxon>Methanobacteriati</taxon>
        <taxon>Methanobacteriota</taxon>
        <taxon>Stenosarchaea group</taxon>
        <taxon>Methanomicrobia</taxon>
        <taxon>Methanosarcinales</taxon>
        <taxon>ANME-2 cluster</taxon>
        <taxon>Candidatus Methanoperedentaceae</taxon>
        <taxon>Candidatus Methanoperedens</taxon>
    </lineage>
</organism>
<keyword evidence="3" id="KW-1185">Reference proteome</keyword>
<feature type="domain" description="Hydantoinase A/oxoprolinase" evidence="1">
    <location>
        <begin position="70"/>
        <end position="334"/>
    </location>
</feature>
<proteinExistence type="predicted"/>
<dbReference type="PATRIC" id="fig|1392998.3.peg.1486"/>
<dbReference type="EMBL" id="JMIY01000003">
    <property type="protein sequence ID" value="KCZ72078.1"/>
    <property type="molecule type" value="Genomic_DNA"/>
</dbReference>
<dbReference type="Proteomes" id="UP000027153">
    <property type="component" value="Unassembled WGS sequence"/>
</dbReference>
<dbReference type="InterPro" id="IPR002756">
    <property type="entry name" value="MfnF"/>
</dbReference>
<dbReference type="Gene3D" id="3.30.420.190">
    <property type="entry name" value="conserved archaeal protein q6m145"/>
    <property type="match status" value="1"/>
</dbReference>
<dbReference type="Pfam" id="PF01968">
    <property type="entry name" value="Hydantoinase_A"/>
    <property type="match status" value="1"/>
</dbReference>
<reference evidence="2 3" key="1">
    <citation type="journal article" date="2013" name="Nature">
        <title>Anaerobic oxidation of methane coupled to nitrate reduction in a novel archaeal lineage.</title>
        <authorList>
            <person name="Haroon M.F."/>
            <person name="Hu S."/>
            <person name="Shi Y."/>
            <person name="Imelfort M."/>
            <person name="Keller J."/>
            <person name="Hugenholtz P."/>
            <person name="Yuan Z."/>
            <person name="Tyson G.W."/>
        </authorList>
    </citation>
    <scope>NUCLEOTIDE SEQUENCE [LARGE SCALE GENOMIC DNA]</scope>
    <source>
        <strain evidence="2 3">ANME-2d</strain>
    </source>
</reference>
<evidence type="ECO:0000259" key="1">
    <source>
        <dbReference type="Pfam" id="PF01968"/>
    </source>
</evidence>
<dbReference type="NCBIfam" id="TIGR03123">
    <property type="entry name" value="one_C_unchar_1"/>
    <property type="match status" value="1"/>
</dbReference>
<protein>
    <submittedName>
        <fullName evidence="2">Putative H4MPT-linked C1 transfer pathway protein</fullName>
    </submittedName>
</protein>
<dbReference type="InterPro" id="IPR043129">
    <property type="entry name" value="ATPase_NBD"/>
</dbReference>
<dbReference type="AlphaFoldDB" id="A0A062V674"/>